<proteinExistence type="predicted"/>
<dbReference type="PROSITE" id="PS00041">
    <property type="entry name" value="HTH_ARAC_FAMILY_1"/>
    <property type="match status" value="1"/>
</dbReference>
<dbReference type="EMBL" id="JACJVP010000011">
    <property type="protein sequence ID" value="MBB6670818.1"/>
    <property type="molecule type" value="Genomic_DNA"/>
</dbReference>
<dbReference type="Gene3D" id="1.10.10.60">
    <property type="entry name" value="Homeodomain-like"/>
    <property type="match status" value="2"/>
</dbReference>
<feature type="domain" description="HTH araC/xylS-type" evidence="5">
    <location>
        <begin position="435"/>
        <end position="533"/>
    </location>
</feature>
<dbReference type="SMART" id="SM00448">
    <property type="entry name" value="REC"/>
    <property type="match status" value="1"/>
</dbReference>
<keyword evidence="2" id="KW-0238">DNA-binding</keyword>
<evidence type="ECO:0000256" key="3">
    <source>
        <dbReference type="ARBA" id="ARBA00023163"/>
    </source>
</evidence>
<dbReference type="InterPro" id="IPR009057">
    <property type="entry name" value="Homeodomain-like_sf"/>
</dbReference>
<evidence type="ECO:0000256" key="2">
    <source>
        <dbReference type="ARBA" id="ARBA00023125"/>
    </source>
</evidence>
<evidence type="ECO:0000256" key="1">
    <source>
        <dbReference type="ARBA" id="ARBA00023015"/>
    </source>
</evidence>
<dbReference type="InterPro" id="IPR001789">
    <property type="entry name" value="Sig_transdc_resp-reg_receiver"/>
</dbReference>
<dbReference type="PANTHER" id="PTHR43280">
    <property type="entry name" value="ARAC-FAMILY TRANSCRIPTIONAL REGULATOR"/>
    <property type="match status" value="1"/>
</dbReference>
<feature type="modified residue" description="4-aspartylphosphate" evidence="4">
    <location>
        <position position="55"/>
    </location>
</feature>
<dbReference type="PANTHER" id="PTHR43280:SF2">
    <property type="entry name" value="HTH-TYPE TRANSCRIPTIONAL REGULATOR EXSA"/>
    <property type="match status" value="1"/>
</dbReference>
<evidence type="ECO:0000259" key="5">
    <source>
        <dbReference type="PROSITE" id="PS01124"/>
    </source>
</evidence>
<dbReference type="Pfam" id="PF12833">
    <property type="entry name" value="HTH_18"/>
    <property type="match status" value="1"/>
</dbReference>
<dbReference type="CDD" id="cd17536">
    <property type="entry name" value="REC_YesN-like"/>
    <property type="match status" value="1"/>
</dbReference>
<dbReference type="AlphaFoldDB" id="A0A7X0RNK5"/>
<dbReference type="GO" id="GO:0000160">
    <property type="term" value="P:phosphorelay signal transduction system"/>
    <property type="evidence" value="ECO:0007669"/>
    <property type="project" value="InterPro"/>
</dbReference>
<dbReference type="PROSITE" id="PS01124">
    <property type="entry name" value="HTH_ARAC_FAMILY_2"/>
    <property type="match status" value="1"/>
</dbReference>
<dbReference type="SUPFAM" id="SSF52172">
    <property type="entry name" value="CheY-like"/>
    <property type="match status" value="1"/>
</dbReference>
<evidence type="ECO:0000256" key="4">
    <source>
        <dbReference type="PROSITE-ProRule" id="PRU00169"/>
    </source>
</evidence>
<sequence length="536" mass="60544">MYRVIIADDETSIRQGIRKILQRFAPQWELVGEAEDGEAAMREIVRLQPDLVILDYRMPGLTGIECCERIAAETPQIHRILLTAYQEFQLAKQAIDHGVAAFITKPLDRGELLQTLDKIAQAIDHERSERARLDALQQSLKKAAPLAEKLYYQHFLFGQDDQELAQLLVEAGYPPLLDRDGHDLIVLAVSPDWIEPQRFRPSDEELFRYALTKFVQEWCADDERCYVLQDHIGQVVVLMSRTAGDAAFVSEARGRAAALKEAIGQSFGRAATIGMSGLYPFAAASGAYRDASLAVTYRLVCGGGQLLSLPELRADKQMNLSSGPTEQIELSLEQLLLGNGEEALAILERLTGADRMMPVELRRMTTHYLLRLGAQLRLMDLDLAAISGKSLEDWLQAVETAVTRDSLMGMIGTLLRQLAHTIAQEQSEQDAPLLQRVQQYVSESLADGVSLQSVADRFGMNASYFSRRFKYETGRNFVVFLKECRMERAKTLIEQSERSLQEISELIGYADLKHFYRVFKEYTSYSPTEYKRRQGY</sequence>
<dbReference type="Pfam" id="PF00072">
    <property type="entry name" value="Response_reg"/>
    <property type="match status" value="1"/>
</dbReference>
<dbReference type="RefSeq" id="WP_185142298.1">
    <property type="nucleotide sequence ID" value="NZ_JACJVP010000011.1"/>
</dbReference>
<dbReference type="Gene3D" id="3.40.50.2300">
    <property type="match status" value="1"/>
</dbReference>
<protein>
    <submittedName>
        <fullName evidence="7">Response regulator</fullName>
    </submittedName>
</protein>
<dbReference type="InterPro" id="IPR011006">
    <property type="entry name" value="CheY-like_superfamily"/>
</dbReference>
<dbReference type="GO" id="GO:0003700">
    <property type="term" value="F:DNA-binding transcription factor activity"/>
    <property type="evidence" value="ECO:0007669"/>
    <property type="project" value="InterPro"/>
</dbReference>
<dbReference type="SMART" id="SM00342">
    <property type="entry name" value="HTH_ARAC"/>
    <property type="match status" value="1"/>
</dbReference>
<accession>A0A7X0RNK5</accession>
<reference evidence="7 8" key="1">
    <citation type="submission" date="2020-08" db="EMBL/GenBank/DDBJ databases">
        <title>Cohnella phylogeny.</title>
        <authorList>
            <person name="Dunlap C."/>
        </authorList>
    </citation>
    <scope>NUCLEOTIDE SEQUENCE [LARGE SCALE GENOMIC DNA]</scope>
    <source>
        <strain evidence="7 8">DSM 28246</strain>
    </source>
</reference>
<dbReference type="Proteomes" id="UP000547209">
    <property type="component" value="Unassembled WGS sequence"/>
</dbReference>
<dbReference type="GO" id="GO:0043565">
    <property type="term" value="F:sequence-specific DNA binding"/>
    <property type="evidence" value="ECO:0007669"/>
    <property type="project" value="InterPro"/>
</dbReference>
<name>A0A7X0RNK5_9BACL</name>
<dbReference type="SUPFAM" id="SSF46689">
    <property type="entry name" value="Homeodomain-like"/>
    <property type="match status" value="2"/>
</dbReference>
<keyword evidence="1" id="KW-0805">Transcription regulation</keyword>
<organism evidence="7 8">
    <name type="scientific">Cohnella nanjingensis</name>
    <dbReference type="NCBI Taxonomy" id="1387779"/>
    <lineage>
        <taxon>Bacteria</taxon>
        <taxon>Bacillati</taxon>
        <taxon>Bacillota</taxon>
        <taxon>Bacilli</taxon>
        <taxon>Bacillales</taxon>
        <taxon>Paenibacillaceae</taxon>
        <taxon>Cohnella</taxon>
    </lineage>
</organism>
<evidence type="ECO:0000259" key="6">
    <source>
        <dbReference type="PROSITE" id="PS50110"/>
    </source>
</evidence>
<evidence type="ECO:0000313" key="7">
    <source>
        <dbReference type="EMBL" id="MBB6670818.1"/>
    </source>
</evidence>
<dbReference type="PROSITE" id="PS50110">
    <property type="entry name" value="RESPONSE_REGULATORY"/>
    <property type="match status" value="1"/>
</dbReference>
<comment type="caution">
    <text evidence="7">The sequence shown here is derived from an EMBL/GenBank/DDBJ whole genome shotgun (WGS) entry which is preliminary data.</text>
</comment>
<keyword evidence="4" id="KW-0597">Phosphoprotein</keyword>
<evidence type="ECO:0000313" key="8">
    <source>
        <dbReference type="Proteomes" id="UP000547209"/>
    </source>
</evidence>
<gene>
    <name evidence="7" type="ORF">H7C19_08970</name>
</gene>
<feature type="domain" description="Response regulatory" evidence="6">
    <location>
        <begin position="3"/>
        <end position="120"/>
    </location>
</feature>
<keyword evidence="3" id="KW-0804">Transcription</keyword>
<keyword evidence="8" id="KW-1185">Reference proteome</keyword>
<dbReference type="InterPro" id="IPR018060">
    <property type="entry name" value="HTH_AraC"/>
</dbReference>
<dbReference type="InterPro" id="IPR018062">
    <property type="entry name" value="HTH_AraC-typ_CS"/>
</dbReference>